<protein>
    <recommendedName>
        <fullName evidence="7">HAT C-terminal dimerisation domain-containing protein</fullName>
    </recommendedName>
</protein>
<dbReference type="InterPro" id="IPR012337">
    <property type="entry name" value="RNaseH-like_sf"/>
</dbReference>
<name>A0ABM1YB18_AEDAL</name>
<reference evidence="8" key="2">
    <citation type="submission" date="2025-05" db="UniProtKB">
        <authorList>
            <consortium name="EnsemblMetazoa"/>
        </authorList>
    </citation>
    <scope>IDENTIFICATION</scope>
    <source>
        <strain evidence="8">Foshan</strain>
    </source>
</reference>
<evidence type="ECO:0000256" key="2">
    <source>
        <dbReference type="ARBA" id="ARBA00022723"/>
    </source>
</evidence>
<keyword evidence="9" id="KW-1185">Reference proteome</keyword>
<evidence type="ECO:0000256" key="6">
    <source>
        <dbReference type="SAM" id="MobiDB-lite"/>
    </source>
</evidence>
<dbReference type="EnsemblMetazoa" id="AALFPA23_007498.R9966">
    <property type="protein sequence ID" value="AALFPA23_007498.P9966"/>
    <property type="gene ID" value="AALFPA23_007498"/>
</dbReference>
<keyword evidence="5" id="KW-0539">Nucleus</keyword>
<dbReference type="RefSeq" id="XP_062704783.1">
    <property type="nucleotide sequence ID" value="XM_062848799.1"/>
</dbReference>
<evidence type="ECO:0000313" key="9">
    <source>
        <dbReference type="Proteomes" id="UP000069940"/>
    </source>
</evidence>
<dbReference type="InterPro" id="IPR052035">
    <property type="entry name" value="ZnF_BED_domain_contain"/>
</dbReference>
<feature type="domain" description="HAT C-terminal dimerisation" evidence="7">
    <location>
        <begin position="372"/>
        <end position="440"/>
    </location>
</feature>
<keyword evidence="2" id="KW-0479">Metal-binding</keyword>
<feature type="region of interest" description="Disordered" evidence="6">
    <location>
        <begin position="311"/>
        <end position="332"/>
    </location>
</feature>
<comment type="subcellular location">
    <subcellularLocation>
        <location evidence="1">Nucleus</location>
    </subcellularLocation>
</comment>
<dbReference type="PANTHER" id="PTHR46481:SF10">
    <property type="entry name" value="ZINC FINGER BED DOMAIN-CONTAINING PROTEIN 39"/>
    <property type="match status" value="1"/>
</dbReference>
<dbReference type="Proteomes" id="UP000069940">
    <property type="component" value="Unassembled WGS sequence"/>
</dbReference>
<organism evidence="8 9">
    <name type="scientific">Aedes albopictus</name>
    <name type="common">Asian tiger mosquito</name>
    <name type="synonym">Stegomyia albopicta</name>
    <dbReference type="NCBI Taxonomy" id="7160"/>
    <lineage>
        <taxon>Eukaryota</taxon>
        <taxon>Metazoa</taxon>
        <taxon>Ecdysozoa</taxon>
        <taxon>Arthropoda</taxon>
        <taxon>Hexapoda</taxon>
        <taxon>Insecta</taxon>
        <taxon>Pterygota</taxon>
        <taxon>Neoptera</taxon>
        <taxon>Endopterygota</taxon>
        <taxon>Diptera</taxon>
        <taxon>Nematocera</taxon>
        <taxon>Culicoidea</taxon>
        <taxon>Culicidae</taxon>
        <taxon>Culicinae</taxon>
        <taxon>Aedini</taxon>
        <taxon>Aedes</taxon>
        <taxon>Stegomyia</taxon>
    </lineage>
</organism>
<evidence type="ECO:0000256" key="5">
    <source>
        <dbReference type="ARBA" id="ARBA00023242"/>
    </source>
</evidence>
<evidence type="ECO:0000256" key="4">
    <source>
        <dbReference type="ARBA" id="ARBA00022833"/>
    </source>
</evidence>
<keyword evidence="4" id="KW-0862">Zinc</keyword>
<evidence type="ECO:0000256" key="1">
    <source>
        <dbReference type="ARBA" id="ARBA00004123"/>
    </source>
</evidence>
<dbReference type="SUPFAM" id="SSF53098">
    <property type="entry name" value="Ribonuclease H-like"/>
    <property type="match status" value="1"/>
</dbReference>
<proteinExistence type="predicted"/>
<evidence type="ECO:0000313" key="8">
    <source>
        <dbReference type="EnsemblMetazoa" id="AALFPA23_007498.P9966"/>
    </source>
</evidence>
<dbReference type="Pfam" id="PF05699">
    <property type="entry name" value="Dimer_Tnp_hAT"/>
    <property type="match status" value="1"/>
</dbReference>
<keyword evidence="3" id="KW-0863">Zinc-finger</keyword>
<accession>A0ABM1YB18</accession>
<reference evidence="9" key="1">
    <citation type="journal article" date="2015" name="Proc. Natl. Acad. Sci. U.S.A.">
        <title>Genome sequence of the Asian Tiger mosquito, Aedes albopictus, reveals insights into its biology, genetics, and evolution.</title>
        <authorList>
            <person name="Chen X.G."/>
            <person name="Jiang X."/>
            <person name="Gu J."/>
            <person name="Xu M."/>
            <person name="Wu Y."/>
            <person name="Deng Y."/>
            <person name="Zhang C."/>
            <person name="Bonizzoni M."/>
            <person name="Dermauw W."/>
            <person name="Vontas J."/>
            <person name="Armbruster P."/>
            <person name="Huang X."/>
            <person name="Yang Y."/>
            <person name="Zhang H."/>
            <person name="He W."/>
            <person name="Peng H."/>
            <person name="Liu Y."/>
            <person name="Wu K."/>
            <person name="Chen J."/>
            <person name="Lirakis M."/>
            <person name="Topalis P."/>
            <person name="Van Leeuwen T."/>
            <person name="Hall A.B."/>
            <person name="Jiang X."/>
            <person name="Thorpe C."/>
            <person name="Mueller R.L."/>
            <person name="Sun C."/>
            <person name="Waterhouse R.M."/>
            <person name="Yan G."/>
            <person name="Tu Z.J."/>
            <person name="Fang X."/>
            <person name="James A.A."/>
        </authorList>
    </citation>
    <scope>NUCLEOTIDE SEQUENCE [LARGE SCALE GENOMIC DNA]</scope>
    <source>
        <strain evidence="9">Foshan</strain>
    </source>
</reference>
<sequence length="456" mass="52342">MVELHDRHTATNLKDEVYQKLTELNIDINQVYSVTVDNGRNMVKMVHLMEKDTTEDIEQYLDCSVDGSMQKTDEETPNGVDGLEDYDDTMEGFLNDLNDLICGHQVACIRCGAHTVQLVVSDVCKDEVHQRNIKAITKIVVAFHNTKYKNFFEVSGGKYPSIPGPTRWNSNFLMQQSLLNSKDFFERLGCEYAELDLTTYWEFIGSFVTAFEPLYDCTLAIQKETCTLSDFFGFWMTAFGRVAALETNIFRATILASMEIREKALFDNYPFQVAVYMDPRFSFYGSKIFSCSQKERIIDYLLALHKKINRTTRQESSTPPPAEEAVPSSSQGRFSLNSYLSARLGETSATTPQTSTWEMKLRNVQYQQRVDADVPNFNIVQYWAQRRFEDPELWQLAKVVFGAASTQCSVERDFSQFNIILTKPRNRMKDENLENVLKIKANKGIFQRALTLAINE</sequence>
<evidence type="ECO:0000256" key="3">
    <source>
        <dbReference type="ARBA" id="ARBA00022771"/>
    </source>
</evidence>
<dbReference type="PANTHER" id="PTHR46481">
    <property type="entry name" value="ZINC FINGER BED DOMAIN-CONTAINING PROTEIN 4"/>
    <property type="match status" value="1"/>
</dbReference>
<dbReference type="GeneID" id="134287111"/>
<evidence type="ECO:0000259" key="7">
    <source>
        <dbReference type="Pfam" id="PF05699"/>
    </source>
</evidence>
<dbReference type="InterPro" id="IPR008906">
    <property type="entry name" value="HATC_C_dom"/>
</dbReference>